<proteinExistence type="predicted"/>
<feature type="domain" description="DYW" evidence="3">
    <location>
        <begin position="708"/>
        <end position="800"/>
    </location>
</feature>
<dbReference type="PANTHER" id="PTHR47926:SF517">
    <property type="entry name" value="TETRATRICOPEPTIDE REPEAT-LIKE SUPERFAMILY PROTEIN"/>
    <property type="match status" value="1"/>
</dbReference>
<dbReference type="FunFam" id="1.25.40.10:FF:001093">
    <property type="entry name" value="Pentatricopeptide repeat-containing protein At2g34400"/>
    <property type="match status" value="1"/>
</dbReference>
<evidence type="ECO:0000313" key="4">
    <source>
        <dbReference type="EMBL" id="KAH0451622.1"/>
    </source>
</evidence>
<dbReference type="FunFam" id="1.25.40.10:FF:000285">
    <property type="entry name" value="Pentatricopeptide repeat-containing protein, chloroplastic"/>
    <property type="match status" value="1"/>
</dbReference>
<feature type="repeat" description="PPR" evidence="2">
    <location>
        <begin position="516"/>
        <end position="550"/>
    </location>
</feature>
<dbReference type="Gene3D" id="1.25.40.10">
    <property type="entry name" value="Tetratricopeptide repeat domain"/>
    <property type="match status" value="6"/>
</dbReference>
<dbReference type="AlphaFoldDB" id="A0AAV7G7Z6"/>
<dbReference type="GO" id="GO:0009451">
    <property type="term" value="P:RNA modification"/>
    <property type="evidence" value="ECO:0007669"/>
    <property type="project" value="InterPro"/>
</dbReference>
<feature type="repeat" description="PPR" evidence="2">
    <location>
        <begin position="314"/>
        <end position="348"/>
    </location>
</feature>
<dbReference type="InterPro" id="IPR046960">
    <property type="entry name" value="PPR_At4g14850-like_plant"/>
</dbReference>
<feature type="repeat" description="PPR" evidence="2">
    <location>
        <begin position="213"/>
        <end position="247"/>
    </location>
</feature>
<dbReference type="NCBIfam" id="TIGR00756">
    <property type="entry name" value="PPR"/>
    <property type="match status" value="3"/>
</dbReference>
<dbReference type="InterPro" id="IPR002885">
    <property type="entry name" value="PPR_rpt"/>
</dbReference>
<dbReference type="SUPFAM" id="SSF48452">
    <property type="entry name" value="TPR-like"/>
    <property type="match status" value="1"/>
</dbReference>
<name>A0AAV7G7Z6_DENCH</name>
<dbReference type="Pfam" id="PF01535">
    <property type="entry name" value="PPR"/>
    <property type="match status" value="9"/>
</dbReference>
<dbReference type="Proteomes" id="UP000775213">
    <property type="component" value="Unassembled WGS sequence"/>
</dbReference>
<dbReference type="PANTHER" id="PTHR47926">
    <property type="entry name" value="PENTATRICOPEPTIDE REPEAT-CONTAINING PROTEIN"/>
    <property type="match status" value="1"/>
</dbReference>
<dbReference type="GO" id="GO:0003723">
    <property type="term" value="F:RNA binding"/>
    <property type="evidence" value="ECO:0007669"/>
    <property type="project" value="InterPro"/>
</dbReference>
<dbReference type="PROSITE" id="PS51375">
    <property type="entry name" value="PPR"/>
    <property type="match status" value="5"/>
</dbReference>
<evidence type="ECO:0000259" key="3">
    <source>
        <dbReference type="Pfam" id="PF14432"/>
    </source>
</evidence>
<feature type="repeat" description="PPR" evidence="2">
    <location>
        <begin position="109"/>
        <end position="143"/>
    </location>
</feature>
<dbReference type="Pfam" id="PF14432">
    <property type="entry name" value="DYW_deaminase"/>
    <property type="match status" value="1"/>
</dbReference>
<dbReference type="InterPro" id="IPR011990">
    <property type="entry name" value="TPR-like_helical_dom_sf"/>
</dbReference>
<feature type="repeat" description="PPR" evidence="2">
    <location>
        <begin position="76"/>
        <end position="106"/>
    </location>
</feature>
<evidence type="ECO:0000256" key="1">
    <source>
        <dbReference type="ARBA" id="ARBA00022737"/>
    </source>
</evidence>
<keyword evidence="1" id="KW-0677">Repeat</keyword>
<sequence>MTVDKCHGQAISIEIISFIVIDSLSMSVASYASLTIQSCPRSLNTLLDCNRRLNFLSKSGRLSDARRLFDEMPHRDAISWNTLISAYARSGLFPDALRLFHSCPQLHSSSIPWSSLISGFSRHGRAADALLLFRRMLAAGIRPDPYSLGALLRACSTLPSIIIGLLGHALAIKSSLDSDSFIAAALVHMYSKCGESAIAGAVFASVPIEHLTNRVLWTAVISARVNNGDHFSAMDCFRLMRAKDMYPNQFTLPSVLSACASELALGFGQQIHAVAIHTGLDTNQFIQSSLVSLYAKCSDITDAKMILESAEHDDPVSWNSLIVTCSRAALHEVVLLLFLQMRQRDIKLDEFTHPSALNSVASVGHLFNGCGLHCLILKTGFTNHQHVGNALIDMYAKCGRPKIALEMFEDLPHKDIVGWTALYNGYARHVSHESALQLYCLTRAARVKPDEFILSGVLSSCGELTLLELGTQVHAVAIQLSLESFRSVGNALVTMYAKSGCADEARAVFDSMSWRDAITWTAIIMGYARNGRGCESLPLFDCMVREGARPDYVTFIGLLFACSHNGLVGIGRTYFESMEQVYRVTPGPEHYACMVDLLGRTGRFSEAIELLYQAGQAADMTVWKALLATSATHRNIDVAEWAAKQLLQLDPSDAASYVMLSNMYSLAGQWTKVAQVRGMMRAKDRGHPRAAGIYEKVREMLERVRAEGYVVDTKWALQDVTREEKERGLAHHSEKLAVAFGLIRSPKCKPIRVYKNLRICGDCHSVMKLVAKVYERVIVLRDLNCFHHFMGGNCSCSDFW</sequence>
<comment type="caution">
    <text evidence="4">The sequence shown here is derived from an EMBL/GenBank/DDBJ whole genome shotgun (WGS) entry which is preliminary data.</text>
</comment>
<keyword evidence="5" id="KW-1185">Reference proteome</keyword>
<dbReference type="EMBL" id="JAGFBR010000017">
    <property type="protein sequence ID" value="KAH0451622.1"/>
    <property type="molecule type" value="Genomic_DNA"/>
</dbReference>
<reference evidence="4 5" key="1">
    <citation type="journal article" date="2021" name="Hortic Res">
        <title>Chromosome-scale assembly of the Dendrobium chrysotoxum genome enhances the understanding of orchid evolution.</title>
        <authorList>
            <person name="Zhang Y."/>
            <person name="Zhang G.Q."/>
            <person name="Zhang D."/>
            <person name="Liu X.D."/>
            <person name="Xu X.Y."/>
            <person name="Sun W.H."/>
            <person name="Yu X."/>
            <person name="Zhu X."/>
            <person name="Wang Z.W."/>
            <person name="Zhao X."/>
            <person name="Zhong W.Y."/>
            <person name="Chen H."/>
            <person name="Yin W.L."/>
            <person name="Huang T."/>
            <person name="Niu S.C."/>
            <person name="Liu Z.J."/>
        </authorList>
    </citation>
    <scope>NUCLEOTIDE SEQUENCE [LARGE SCALE GENOMIC DNA]</scope>
    <source>
        <strain evidence="4">Lindl</strain>
    </source>
</reference>
<evidence type="ECO:0000313" key="5">
    <source>
        <dbReference type="Proteomes" id="UP000775213"/>
    </source>
</evidence>
<protein>
    <recommendedName>
        <fullName evidence="3">DYW domain-containing protein</fullName>
    </recommendedName>
</protein>
<organism evidence="4 5">
    <name type="scientific">Dendrobium chrysotoxum</name>
    <name type="common">Orchid</name>
    <dbReference type="NCBI Taxonomy" id="161865"/>
    <lineage>
        <taxon>Eukaryota</taxon>
        <taxon>Viridiplantae</taxon>
        <taxon>Streptophyta</taxon>
        <taxon>Embryophyta</taxon>
        <taxon>Tracheophyta</taxon>
        <taxon>Spermatophyta</taxon>
        <taxon>Magnoliopsida</taxon>
        <taxon>Liliopsida</taxon>
        <taxon>Asparagales</taxon>
        <taxon>Orchidaceae</taxon>
        <taxon>Epidendroideae</taxon>
        <taxon>Malaxideae</taxon>
        <taxon>Dendrobiinae</taxon>
        <taxon>Dendrobium</taxon>
    </lineage>
</organism>
<dbReference type="Pfam" id="PF20431">
    <property type="entry name" value="E_motif"/>
    <property type="match status" value="1"/>
</dbReference>
<dbReference type="InterPro" id="IPR032867">
    <property type="entry name" value="DYW_dom"/>
</dbReference>
<dbReference type="InterPro" id="IPR046848">
    <property type="entry name" value="E_motif"/>
</dbReference>
<gene>
    <name evidence="4" type="ORF">IEQ34_018921</name>
</gene>
<dbReference type="GO" id="GO:0008270">
    <property type="term" value="F:zinc ion binding"/>
    <property type="evidence" value="ECO:0007669"/>
    <property type="project" value="InterPro"/>
</dbReference>
<evidence type="ECO:0000256" key="2">
    <source>
        <dbReference type="PROSITE-ProRule" id="PRU00708"/>
    </source>
</evidence>
<accession>A0AAV7G7Z6</accession>